<evidence type="ECO:0000313" key="1">
    <source>
        <dbReference type="EMBL" id="KZV89770.1"/>
    </source>
</evidence>
<evidence type="ECO:0000313" key="2">
    <source>
        <dbReference type="Proteomes" id="UP000077266"/>
    </source>
</evidence>
<dbReference type="Proteomes" id="UP000077266">
    <property type="component" value="Unassembled WGS sequence"/>
</dbReference>
<dbReference type="AlphaFoldDB" id="A0A165FZP2"/>
<keyword evidence="2" id="KW-1185">Reference proteome</keyword>
<gene>
    <name evidence="1" type="ORF">EXIGLDRAFT_138513</name>
</gene>
<reference evidence="1 2" key="1">
    <citation type="journal article" date="2016" name="Mol. Biol. Evol.">
        <title>Comparative Genomics of Early-Diverging Mushroom-Forming Fungi Provides Insights into the Origins of Lignocellulose Decay Capabilities.</title>
        <authorList>
            <person name="Nagy L.G."/>
            <person name="Riley R."/>
            <person name="Tritt A."/>
            <person name="Adam C."/>
            <person name="Daum C."/>
            <person name="Floudas D."/>
            <person name="Sun H."/>
            <person name="Yadav J.S."/>
            <person name="Pangilinan J."/>
            <person name="Larsson K.H."/>
            <person name="Matsuura K."/>
            <person name="Barry K."/>
            <person name="Labutti K."/>
            <person name="Kuo R."/>
            <person name="Ohm R.A."/>
            <person name="Bhattacharya S.S."/>
            <person name="Shirouzu T."/>
            <person name="Yoshinaga Y."/>
            <person name="Martin F.M."/>
            <person name="Grigoriev I.V."/>
            <person name="Hibbett D.S."/>
        </authorList>
    </citation>
    <scope>NUCLEOTIDE SEQUENCE [LARGE SCALE GENOMIC DNA]</scope>
    <source>
        <strain evidence="1 2">HHB12029</strain>
    </source>
</reference>
<protein>
    <submittedName>
        <fullName evidence="1">Uncharacterized protein</fullName>
    </submittedName>
</protein>
<proteinExistence type="predicted"/>
<organism evidence="1 2">
    <name type="scientific">Exidia glandulosa HHB12029</name>
    <dbReference type="NCBI Taxonomy" id="1314781"/>
    <lineage>
        <taxon>Eukaryota</taxon>
        <taxon>Fungi</taxon>
        <taxon>Dikarya</taxon>
        <taxon>Basidiomycota</taxon>
        <taxon>Agaricomycotina</taxon>
        <taxon>Agaricomycetes</taxon>
        <taxon>Auriculariales</taxon>
        <taxon>Exidiaceae</taxon>
        <taxon>Exidia</taxon>
    </lineage>
</organism>
<name>A0A165FZP2_EXIGL</name>
<dbReference type="EMBL" id="KV426064">
    <property type="protein sequence ID" value="KZV89770.1"/>
    <property type="molecule type" value="Genomic_DNA"/>
</dbReference>
<dbReference type="InParanoid" id="A0A165FZP2"/>
<accession>A0A165FZP2</accession>
<sequence>MRLHIPRGRELNARPFDRHTNLRAACHAYQHSSSTARARYMGALRHLRVCTVAVSSVVVEIVPARVTNAQALRTEGRQLQSKLHLLVAVKVVRNVWTPMYSTSYSLRTRSARMRNEIYRLQMALAAFGCVCRRPPALHGAGVLDDRAAARVDDGGSHHRS</sequence>